<dbReference type="AlphaFoldDB" id="A0AB74TQQ2"/>
<evidence type="ECO:0000256" key="4">
    <source>
        <dbReference type="ARBA" id="ARBA00032108"/>
    </source>
</evidence>
<dbReference type="Pfam" id="PF01476">
    <property type="entry name" value="LysM"/>
    <property type="match status" value="1"/>
</dbReference>
<feature type="region of interest" description="Disordered" evidence="5">
    <location>
        <begin position="684"/>
        <end position="717"/>
    </location>
</feature>
<feature type="compositionally biased region" description="Basic and acidic residues" evidence="5">
    <location>
        <begin position="206"/>
        <end position="237"/>
    </location>
</feature>
<evidence type="ECO:0000256" key="6">
    <source>
        <dbReference type="SAM" id="SignalP"/>
    </source>
</evidence>
<feature type="chain" id="PRO_5044506142" description="Peptidoglycan hydrolase" evidence="6">
    <location>
        <begin position="30"/>
        <end position="845"/>
    </location>
</feature>
<dbReference type="SUPFAM" id="SSF51261">
    <property type="entry name" value="Duplicated hybrid motif"/>
    <property type="match status" value="1"/>
</dbReference>
<dbReference type="SMART" id="SM00047">
    <property type="entry name" value="LYZ2"/>
    <property type="match status" value="1"/>
</dbReference>
<dbReference type="InterPro" id="IPR011055">
    <property type="entry name" value="Dup_hybrid_motif"/>
</dbReference>
<feature type="region of interest" description="Disordered" evidence="5">
    <location>
        <begin position="532"/>
        <end position="652"/>
    </location>
</feature>
<evidence type="ECO:0000259" key="7">
    <source>
        <dbReference type="PROSITE" id="PS51782"/>
    </source>
</evidence>
<dbReference type="RefSeq" id="WP_347301201.1">
    <property type="nucleotide sequence ID" value="NZ_CP142435.1"/>
</dbReference>
<feature type="domain" description="LysM" evidence="7">
    <location>
        <begin position="638"/>
        <end position="682"/>
    </location>
</feature>
<dbReference type="FunFam" id="1.10.530.10:FF:000032">
    <property type="entry name" value="Putative autolysin, N-acetylmuramidase"/>
    <property type="match status" value="1"/>
</dbReference>
<feature type="compositionally biased region" description="Polar residues" evidence="5">
    <location>
        <begin position="629"/>
        <end position="652"/>
    </location>
</feature>
<protein>
    <recommendedName>
        <fullName evidence="4">Peptidoglycan hydrolase</fullName>
    </recommendedName>
</protein>
<dbReference type="GO" id="GO:0042742">
    <property type="term" value="P:defense response to bacterium"/>
    <property type="evidence" value="ECO:0007669"/>
    <property type="project" value="UniProtKB-KW"/>
</dbReference>
<feature type="compositionally biased region" description="Acidic residues" evidence="5">
    <location>
        <begin position="115"/>
        <end position="127"/>
    </location>
</feature>
<feature type="compositionally biased region" description="Basic and acidic residues" evidence="5">
    <location>
        <begin position="270"/>
        <end position="334"/>
    </location>
</feature>
<dbReference type="GO" id="GO:0004040">
    <property type="term" value="F:amidase activity"/>
    <property type="evidence" value="ECO:0007669"/>
    <property type="project" value="InterPro"/>
</dbReference>
<comment type="similarity">
    <text evidence="1">Belongs to the glycosyl hydrolase 73 family.</text>
</comment>
<feature type="compositionally biased region" description="Basic and acidic residues" evidence="5">
    <location>
        <begin position="574"/>
        <end position="618"/>
    </location>
</feature>
<dbReference type="InterPro" id="IPR018392">
    <property type="entry name" value="LysM"/>
</dbReference>
<dbReference type="PANTHER" id="PTHR21666:SF286">
    <property type="entry name" value="LIPOPROTEIN NLPD"/>
    <property type="match status" value="1"/>
</dbReference>
<dbReference type="InterPro" id="IPR016047">
    <property type="entry name" value="M23ase_b-sheet_dom"/>
</dbReference>
<feature type="compositionally biased region" description="Acidic residues" evidence="5">
    <location>
        <begin position="238"/>
        <end position="250"/>
    </location>
</feature>
<dbReference type="CDD" id="cd00118">
    <property type="entry name" value="LysM"/>
    <property type="match status" value="1"/>
</dbReference>
<dbReference type="InterPro" id="IPR002901">
    <property type="entry name" value="MGlyc_endo_b_GlcNAc-like_dom"/>
</dbReference>
<accession>A0AB74TQQ2</accession>
<evidence type="ECO:0000256" key="3">
    <source>
        <dbReference type="ARBA" id="ARBA00022638"/>
    </source>
</evidence>
<dbReference type="Gene3D" id="3.10.350.10">
    <property type="entry name" value="LysM domain"/>
    <property type="match status" value="1"/>
</dbReference>
<dbReference type="KEGG" id="dst:VUQ06_05865"/>
<feature type="compositionally biased region" description="Polar residues" evidence="5">
    <location>
        <begin position="703"/>
        <end position="714"/>
    </location>
</feature>
<sequence length="845" mass="92559">MKSKNRSSKLKLALSAGLLAGTVATTSFSQDVHAQEVTQGQAQALHNEYVAAREEEDASQKLSEVKAQLVGLIEQAGGSELVAQLDVQALSESELDNVFTSFINYLAQETAEVETAETTSEVEEVETKEETVAEQAVAQTVQAEEKQEEKVTEEVKEETAEKEEVVEDEKVEETKEEVVEETEDQTEAKDEKADDEDPEVVAYRIRIQEEAAKEHARQAAEEKAQREAEENGEKTEEKSEEETVAEEEEKAEASVKEAEEAVAEQENVASEEKTDSTEEKVEEAKEADKQEAKEEKVEEAKEADKQEAKEEKVEEKQAPKEEKTVVKEVKKAEQPTRISKPAQLVNKVAQPAAKTPEVNTPSRQQAKAQAQKVVEARVEAKIEKKLAKGVVLSQEEFINLISAEVQRYADEYNIYASVMMAQAALQSGWGTSATAQAPNNNVMGITAGSNERGVEYRTYENIVASLKDYAELIRNGVSWDKNFYSGAWRENAATYEEATKWLTGRYAIDPNYHLKLNELIKKYNLTRFDVQTSGQASPSTESAVEKAVEKAAEKQAEKQSNGSAQLRSAKQAQRKQEAPAKEEKGANKPAESKQKPAKPAKEEVIEPKETENKVKPAEKPQPQAKPEANQQSNAKSGKTYTVQPGDSLSGIASKTNSTVTQIVEANKGLDAGNLQVGQNIVTPAKEAAKPEQQVETPKPAAKPSTSPETPSNAQGWVRPTAGVVTSRYGWRSYPLDPSRRDFHTGVDISSGTNSPVVAAKSGTVVASNSGYNWGYGNYVDIDHGDGFMTRYAHLAPGWKASVGQKVAAGERIGTQGTTGASTGVHLHFEIHKNGKHTNPENYMKF</sequence>
<organism evidence="8">
    <name type="scientific">Dolosigranulum savutiense</name>
    <dbReference type="NCBI Taxonomy" id="3110288"/>
    <lineage>
        <taxon>Bacteria</taxon>
        <taxon>Bacillati</taxon>
        <taxon>Bacillota</taxon>
        <taxon>Bacilli</taxon>
        <taxon>Lactobacillales</taxon>
        <taxon>Carnobacteriaceae</taxon>
        <taxon>Dolosigranulum</taxon>
    </lineage>
</organism>
<proteinExistence type="inferred from homology"/>
<keyword evidence="3" id="KW-0081">Bacteriolytic enzyme</keyword>
<evidence type="ECO:0000256" key="5">
    <source>
        <dbReference type="SAM" id="MobiDB-lite"/>
    </source>
</evidence>
<dbReference type="InterPro" id="IPR036779">
    <property type="entry name" value="LysM_dom_sf"/>
</dbReference>
<keyword evidence="6" id="KW-0732">Signal</keyword>
<dbReference type="EMBL" id="CP142435">
    <property type="protein sequence ID" value="XBC49032.1"/>
    <property type="molecule type" value="Genomic_DNA"/>
</dbReference>
<dbReference type="SMART" id="SM00257">
    <property type="entry name" value="LysM"/>
    <property type="match status" value="1"/>
</dbReference>
<dbReference type="PROSITE" id="PS51782">
    <property type="entry name" value="LYSM"/>
    <property type="match status" value="1"/>
</dbReference>
<evidence type="ECO:0000313" key="8">
    <source>
        <dbReference type="EMBL" id="XBC49032.1"/>
    </source>
</evidence>
<feature type="signal peptide" evidence="6">
    <location>
        <begin position="1"/>
        <end position="29"/>
    </location>
</feature>
<dbReference type="Gene3D" id="2.70.70.10">
    <property type="entry name" value="Glucose Permease (Domain IIA)"/>
    <property type="match status" value="1"/>
</dbReference>
<dbReference type="Gene3D" id="1.10.530.10">
    <property type="match status" value="1"/>
</dbReference>
<keyword evidence="2" id="KW-0929">Antimicrobial</keyword>
<dbReference type="SUPFAM" id="SSF54106">
    <property type="entry name" value="LysM domain"/>
    <property type="match status" value="1"/>
</dbReference>
<gene>
    <name evidence="8" type="ORF">VUQ06_05865</name>
</gene>
<evidence type="ECO:0000256" key="2">
    <source>
        <dbReference type="ARBA" id="ARBA00022529"/>
    </source>
</evidence>
<reference evidence="8" key="1">
    <citation type="submission" date="2023-12" db="EMBL/GenBank/DDBJ databases">
        <title>Dolosigranulum savutii sp. nov. isolated from human upper respiratory samples collected in Botswana.</title>
        <authorList>
            <person name="Kelly M.S."/>
        </authorList>
    </citation>
    <scope>NUCLEOTIDE SEQUENCE</scope>
    <source>
        <strain evidence="8">MSK294</strain>
    </source>
</reference>
<evidence type="ECO:0000256" key="1">
    <source>
        <dbReference type="ARBA" id="ARBA00010266"/>
    </source>
</evidence>
<dbReference type="InterPro" id="IPR050570">
    <property type="entry name" value="Cell_wall_metabolism_enzyme"/>
</dbReference>
<dbReference type="GO" id="GO:0031640">
    <property type="term" value="P:killing of cells of another organism"/>
    <property type="evidence" value="ECO:0007669"/>
    <property type="project" value="UniProtKB-KW"/>
</dbReference>
<dbReference type="CDD" id="cd12797">
    <property type="entry name" value="M23_peptidase"/>
    <property type="match status" value="1"/>
</dbReference>
<dbReference type="Pfam" id="PF01551">
    <property type="entry name" value="Peptidase_M23"/>
    <property type="match status" value="1"/>
</dbReference>
<feature type="compositionally biased region" description="Polar residues" evidence="5">
    <location>
        <begin position="561"/>
        <end position="571"/>
    </location>
</feature>
<dbReference type="Pfam" id="PF01832">
    <property type="entry name" value="Glucosaminidase"/>
    <property type="match status" value="1"/>
</dbReference>
<feature type="compositionally biased region" description="Basic and acidic residues" evidence="5">
    <location>
        <begin position="143"/>
        <end position="163"/>
    </location>
</feature>
<name>A0AB74TQQ2_9LACT</name>
<feature type="compositionally biased region" description="Basic and acidic residues" evidence="5">
    <location>
        <begin position="543"/>
        <end position="557"/>
    </location>
</feature>
<feature type="compositionally biased region" description="Low complexity" evidence="5">
    <location>
        <begin position="133"/>
        <end position="142"/>
    </location>
</feature>
<feature type="region of interest" description="Disordered" evidence="5">
    <location>
        <begin position="115"/>
        <end position="335"/>
    </location>
</feature>
<dbReference type="PANTHER" id="PTHR21666">
    <property type="entry name" value="PEPTIDASE-RELATED"/>
    <property type="match status" value="1"/>
</dbReference>
<dbReference type="GO" id="GO:0004222">
    <property type="term" value="F:metalloendopeptidase activity"/>
    <property type="evidence" value="ECO:0007669"/>
    <property type="project" value="TreeGrafter"/>
</dbReference>